<dbReference type="NCBIfam" id="TIGR01970">
    <property type="entry name" value="DEAH_box_HrpB"/>
    <property type="match status" value="1"/>
</dbReference>
<dbReference type="RefSeq" id="WP_037442499.1">
    <property type="nucleotide sequence ID" value="NZ_JPEO01000006.1"/>
</dbReference>
<feature type="domain" description="Helicase ATP-binding" evidence="5">
    <location>
        <begin position="14"/>
        <end position="177"/>
    </location>
</feature>
<evidence type="ECO:0000256" key="3">
    <source>
        <dbReference type="ARBA" id="ARBA00022806"/>
    </source>
</evidence>
<reference evidence="7 8" key="1">
    <citation type="submission" date="2014-06" db="EMBL/GenBank/DDBJ databases">
        <title>Shewanella sp. YQH10.</title>
        <authorList>
            <person name="Liu Y."/>
            <person name="Zeng R."/>
        </authorList>
    </citation>
    <scope>NUCLEOTIDE SEQUENCE [LARGE SCALE GENOMIC DNA]</scope>
    <source>
        <strain evidence="7 8">YQH10</strain>
    </source>
</reference>
<dbReference type="GO" id="GO:0004386">
    <property type="term" value="F:helicase activity"/>
    <property type="evidence" value="ECO:0007669"/>
    <property type="project" value="UniProtKB-KW"/>
</dbReference>
<dbReference type="Gene3D" id="3.40.50.300">
    <property type="entry name" value="P-loop containing nucleotide triphosphate hydrolases"/>
    <property type="match status" value="2"/>
</dbReference>
<dbReference type="Gene3D" id="1.20.120.1080">
    <property type="match status" value="1"/>
</dbReference>
<keyword evidence="1" id="KW-0547">Nucleotide-binding</keyword>
<dbReference type="Pfam" id="PF08482">
    <property type="entry name" value="HrpB_C"/>
    <property type="match status" value="1"/>
</dbReference>
<dbReference type="OrthoDB" id="9805617at2"/>
<comment type="caution">
    <text evidence="7">The sequence shown here is derived from an EMBL/GenBank/DDBJ whole genome shotgun (WGS) entry which is preliminary data.</text>
</comment>
<dbReference type="InterPro" id="IPR056329">
    <property type="entry name" value="CON_HrpB"/>
</dbReference>
<dbReference type="InterPro" id="IPR010225">
    <property type="entry name" value="HrpB"/>
</dbReference>
<evidence type="ECO:0000256" key="1">
    <source>
        <dbReference type="ARBA" id="ARBA00022741"/>
    </source>
</evidence>
<keyword evidence="2" id="KW-0378">Hydrolase</keyword>
<protein>
    <submittedName>
        <fullName evidence="7">ATP-dependent helicase</fullName>
    </submittedName>
</protein>
<dbReference type="Proteomes" id="UP000029264">
    <property type="component" value="Unassembled WGS sequence"/>
</dbReference>
<dbReference type="Pfam" id="PF00271">
    <property type="entry name" value="Helicase_C"/>
    <property type="match status" value="1"/>
</dbReference>
<dbReference type="InterPro" id="IPR027417">
    <property type="entry name" value="P-loop_NTPase"/>
</dbReference>
<keyword evidence="3 7" id="KW-0347">Helicase</keyword>
<dbReference type="PANTHER" id="PTHR43519:SF1">
    <property type="entry name" value="ATP-DEPENDENT RNA HELICASE HRPB"/>
    <property type="match status" value="1"/>
</dbReference>
<keyword evidence="8" id="KW-1185">Reference proteome</keyword>
<dbReference type="PIRSF" id="PIRSF005496">
    <property type="entry name" value="ATP_hel_hrpB"/>
    <property type="match status" value="1"/>
</dbReference>
<dbReference type="InterPro" id="IPR014001">
    <property type="entry name" value="Helicase_ATP-bd"/>
</dbReference>
<accession>A0A094JDV8</accession>
<dbReference type="InterPro" id="IPR001650">
    <property type="entry name" value="Helicase_C-like"/>
</dbReference>
<dbReference type="PANTHER" id="PTHR43519">
    <property type="entry name" value="ATP-DEPENDENT RNA HELICASE HRPB"/>
    <property type="match status" value="1"/>
</dbReference>
<dbReference type="Pfam" id="PF00270">
    <property type="entry name" value="DEAD"/>
    <property type="match status" value="1"/>
</dbReference>
<evidence type="ECO:0000256" key="4">
    <source>
        <dbReference type="ARBA" id="ARBA00022840"/>
    </source>
</evidence>
<dbReference type="EMBL" id="JPEO01000006">
    <property type="protein sequence ID" value="KFZ37382.1"/>
    <property type="molecule type" value="Genomic_DNA"/>
</dbReference>
<evidence type="ECO:0000313" key="7">
    <source>
        <dbReference type="EMBL" id="KFZ37382.1"/>
    </source>
</evidence>
<dbReference type="GO" id="GO:0016787">
    <property type="term" value="F:hydrolase activity"/>
    <property type="evidence" value="ECO:0007669"/>
    <property type="project" value="UniProtKB-KW"/>
</dbReference>
<evidence type="ECO:0000256" key="2">
    <source>
        <dbReference type="ARBA" id="ARBA00022801"/>
    </source>
</evidence>
<dbReference type="Pfam" id="PF24473">
    <property type="entry name" value="CON_HrpB"/>
    <property type="match status" value="1"/>
</dbReference>
<evidence type="ECO:0000313" key="8">
    <source>
        <dbReference type="Proteomes" id="UP000029264"/>
    </source>
</evidence>
<gene>
    <name evidence="7" type="ORF">HR45_10190</name>
</gene>
<dbReference type="InterPro" id="IPR002464">
    <property type="entry name" value="DNA/RNA_helicase_DEAH_CS"/>
</dbReference>
<dbReference type="PROSITE" id="PS51192">
    <property type="entry name" value="HELICASE_ATP_BIND_1"/>
    <property type="match status" value="1"/>
</dbReference>
<dbReference type="GO" id="GO:0003676">
    <property type="term" value="F:nucleic acid binding"/>
    <property type="evidence" value="ECO:0007669"/>
    <property type="project" value="InterPro"/>
</dbReference>
<evidence type="ECO:0000259" key="6">
    <source>
        <dbReference type="PROSITE" id="PS51194"/>
    </source>
</evidence>
<evidence type="ECO:0000259" key="5">
    <source>
        <dbReference type="PROSITE" id="PS51192"/>
    </source>
</evidence>
<dbReference type="InterPro" id="IPR013689">
    <property type="entry name" value="RNA_helicase_ATP-dep_HrpB_C"/>
</dbReference>
<dbReference type="PROSITE" id="PS51194">
    <property type="entry name" value="HELICASE_CTER"/>
    <property type="match status" value="1"/>
</dbReference>
<dbReference type="InterPro" id="IPR049614">
    <property type="entry name" value="HrpB_DEXH"/>
</dbReference>
<dbReference type="SUPFAM" id="SSF52540">
    <property type="entry name" value="P-loop containing nucleoside triphosphate hydrolases"/>
    <property type="match status" value="1"/>
</dbReference>
<dbReference type="CDD" id="cd18791">
    <property type="entry name" value="SF2_C_RHA"/>
    <property type="match status" value="1"/>
</dbReference>
<dbReference type="SMART" id="SM00490">
    <property type="entry name" value="HELICc"/>
    <property type="match status" value="1"/>
</dbReference>
<dbReference type="eggNOG" id="COG1643">
    <property type="taxonomic scope" value="Bacteria"/>
</dbReference>
<dbReference type="FunFam" id="3.40.50.300:FF:002125">
    <property type="entry name" value="ATP-dependent helicase HrpB"/>
    <property type="match status" value="1"/>
</dbReference>
<dbReference type="AlphaFoldDB" id="A0A094JDV8"/>
<feature type="domain" description="Helicase C-terminal" evidence="6">
    <location>
        <begin position="217"/>
        <end position="386"/>
    </location>
</feature>
<dbReference type="GO" id="GO:0005524">
    <property type="term" value="F:ATP binding"/>
    <property type="evidence" value="ECO:0007669"/>
    <property type="project" value="UniProtKB-KW"/>
</dbReference>
<dbReference type="STRING" id="1515746.HR45_10190"/>
<dbReference type="SMART" id="SM00847">
    <property type="entry name" value="HA2"/>
    <property type="match status" value="1"/>
</dbReference>
<organism evidence="7 8">
    <name type="scientific">Shewanella mangrovi</name>
    <dbReference type="NCBI Taxonomy" id="1515746"/>
    <lineage>
        <taxon>Bacteria</taxon>
        <taxon>Pseudomonadati</taxon>
        <taxon>Pseudomonadota</taxon>
        <taxon>Gammaproteobacteria</taxon>
        <taxon>Alteromonadales</taxon>
        <taxon>Shewanellaceae</taxon>
        <taxon>Shewanella</taxon>
    </lineage>
</organism>
<proteinExistence type="predicted"/>
<dbReference type="InterPro" id="IPR007502">
    <property type="entry name" value="Helicase-assoc_dom"/>
</dbReference>
<name>A0A094JDV8_9GAMM</name>
<sequence>MEHLPIQVLLPAVRQALSTQRQLIIEAPTGAGKSTALPYAMLDWPEIDGRILLLEPRRVAARSIAHFLAKQRQQALGEQIGYRVRGESRVSANTRLEIITEGVLTRMIQQDPTLDGVAMIIFDEIHERHLSTDLGLALALEVQQSLRDDLTIVAMSATLQGLPLAELMPLASKLVSEGRSFPVTIAYQAPKVQASPSAMPEWLLHMGRMITALLQVDTAQALGASAEQAAGSLLAFLPGKREILQLAEYLNGRVAAHVAIYPLYGELDAAEQDAAIAPARAGQQKVVLSTNVAESSLTIDGITMVVDSGYKRHASFNPKTAVTRLSLKRISQASATQRSGRAGRLSAGFCLRLWSLEEQERLLNADEPEIVTSDLLGMAFEAANWGVKSISDLLLLTAPNAANESVAWELLQNLDLVDSQRNMTALGRQAYGLGASVRLAHMLVKAQALASSRQQPQLLGLACLLAALLDGNVSSNSCDIQRCLASATSGLAGRLCRNWLQRFHLTLSPSELVQAANRHDVAMLLAFAFPDRIAKARGQQGFLLANGTGVELPQHDALNQADWLVVADFQEQQGRSAGRVWLACELPESLFTEELAYLCRWQEVALWHEQRGRMQAERQLCLGKLILKTDTMPLSDELRVSGFIGYIRRKGLSVLNMDERTRQLQYRLAIARSVDASFNAMDDTWLLDNLDIWLAPFLTDIRNVTQLAGLNIGSTLLHALEWSKRQQLDQWLPELWPMATGTRAPIRYDNAGRALLSVRLQEALGMAHSPRLLNDTLVVTMELLSPAQRPLALTSDLASFWAGPYVEVKKEMRGRYPKHLWPDDPANTQATKFTKKRTLNQ</sequence>
<keyword evidence="4" id="KW-0067">ATP-binding</keyword>
<dbReference type="CDD" id="cd17990">
    <property type="entry name" value="DEXHc_HrpB"/>
    <property type="match status" value="1"/>
</dbReference>
<dbReference type="SMART" id="SM00487">
    <property type="entry name" value="DEXDc"/>
    <property type="match status" value="1"/>
</dbReference>
<dbReference type="PROSITE" id="PS00690">
    <property type="entry name" value="DEAH_ATP_HELICASE"/>
    <property type="match status" value="1"/>
</dbReference>
<dbReference type="InterPro" id="IPR011545">
    <property type="entry name" value="DEAD/DEAH_box_helicase_dom"/>
</dbReference>